<name>A0A024VB28_PLAFA</name>
<evidence type="ECO:0000256" key="2">
    <source>
        <dbReference type="SAM" id="Phobius"/>
    </source>
</evidence>
<dbReference type="Proteomes" id="UP000030690">
    <property type="component" value="Unassembled WGS sequence"/>
</dbReference>
<keyword evidence="2" id="KW-0472">Membrane</keyword>
<keyword evidence="2" id="KW-1133">Transmembrane helix</keyword>
<evidence type="ECO:0000313" key="3">
    <source>
        <dbReference type="EMBL" id="ETW19420.1"/>
    </source>
</evidence>
<reference evidence="3 4" key="1">
    <citation type="submission" date="2013-02" db="EMBL/GenBank/DDBJ databases">
        <title>The Genome Annotation of Plasmodium falciparum Vietnam Oak-Knoll (FVO).</title>
        <authorList>
            <consortium name="The Broad Institute Genome Sequencing Platform"/>
            <consortium name="The Broad Institute Genome Sequencing Center for Infectious Disease"/>
            <person name="Neafsey D."/>
            <person name="Hoffman S."/>
            <person name="Volkman S."/>
            <person name="Rosenthal P."/>
            <person name="Walker B."/>
            <person name="Young S.K."/>
            <person name="Zeng Q."/>
            <person name="Gargeya S."/>
            <person name="Fitzgerald M."/>
            <person name="Haas B."/>
            <person name="Abouelleil A."/>
            <person name="Allen A.W."/>
            <person name="Alvarado L."/>
            <person name="Arachchi H.M."/>
            <person name="Berlin A.M."/>
            <person name="Chapman S.B."/>
            <person name="Gainer-Dewar J."/>
            <person name="Goldberg J."/>
            <person name="Griggs A."/>
            <person name="Gujja S."/>
            <person name="Hansen M."/>
            <person name="Howarth C."/>
            <person name="Imamovic A."/>
            <person name="Ireland A."/>
            <person name="Larimer J."/>
            <person name="McCowan C."/>
            <person name="Murphy C."/>
            <person name="Pearson M."/>
            <person name="Poon T.W."/>
            <person name="Priest M."/>
            <person name="Roberts A."/>
            <person name="Saif S."/>
            <person name="Shea T."/>
            <person name="Sisk P."/>
            <person name="Sykes S."/>
            <person name="Wortman J."/>
            <person name="Nusbaum C."/>
            <person name="Birren B."/>
        </authorList>
    </citation>
    <scope>NUCLEOTIDE SEQUENCE [LARGE SCALE GENOMIC DNA]</scope>
    <source>
        <strain evidence="4">Vietnam Oak-Knoll (FVO)</strain>
    </source>
</reference>
<evidence type="ECO:0008006" key="5">
    <source>
        <dbReference type="Google" id="ProtNLM"/>
    </source>
</evidence>
<feature type="transmembrane region" description="Helical" evidence="2">
    <location>
        <begin position="80"/>
        <end position="97"/>
    </location>
</feature>
<accession>A0A024VB28</accession>
<dbReference type="EMBL" id="KI925065">
    <property type="protein sequence ID" value="ETW19420.1"/>
    <property type="molecule type" value="Genomic_DNA"/>
</dbReference>
<organism evidence="3 4">
    <name type="scientific">Plasmodium falciparum Vietnam Oak-Knoll</name>
    <name type="common">FVO</name>
    <dbReference type="NCBI Taxonomy" id="1036723"/>
    <lineage>
        <taxon>Eukaryota</taxon>
        <taxon>Sar</taxon>
        <taxon>Alveolata</taxon>
        <taxon>Apicomplexa</taxon>
        <taxon>Aconoidasida</taxon>
        <taxon>Haemosporida</taxon>
        <taxon>Plasmodiidae</taxon>
        <taxon>Plasmodium</taxon>
        <taxon>Plasmodium (Laverania)</taxon>
    </lineage>
</organism>
<keyword evidence="2" id="KW-0812">Transmembrane</keyword>
<evidence type="ECO:0000313" key="4">
    <source>
        <dbReference type="Proteomes" id="UP000030690"/>
    </source>
</evidence>
<gene>
    <name evidence="3" type="ORF">PFFVO_01597</name>
</gene>
<evidence type="ECO:0000256" key="1">
    <source>
        <dbReference type="SAM" id="MobiDB-lite"/>
    </source>
</evidence>
<dbReference type="AlphaFoldDB" id="A0A024VB28"/>
<protein>
    <recommendedName>
        <fullName evidence="5">Small exported membrane protein 1</fullName>
    </recommendedName>
</protein>
<reference evidence="3 4" key="2">
    <citation type="submission" date="2013-02" db="EMBL/GenBank/DDBJ databases">
        <title>The Genome Sequence of Plasmodium falciparum Vietnam Oak-Knoll (FVO).</title>
        <authorList>
            <consortium name="The Broad Institute Genome Sequencing Platform"/>
            <consortium name="The Broad Institute Genome Sequencing Center for Infectious Disease"/>
            <person name="Neafsey D."/>
            <person name="Cheeseman I."/>
            <person name="Volkman S."/>
            <person name="Adams J."/>
            <person name="Walker B."/>
            <person name="Young S.K."/>
            <person name="Zeng Q."/>
            <person name="Gargeya S."/>
            <person name="Fitzgerald M."/>
            <person name="Haas B."/>
            <person name="Abouelleil A."/>
            <person name="Alvarado L."/>
            <person name="Arachchi H.M."/>
            <person name="Berlin A.M."/>
            <person name="Chapman S.B."/>
            <person name="Dewar J."/>
            <person name="Goldberg J."/>
            <person name="Griggs A."/>
            <person name="Gujja S."/>
            <person name="Hansen M."/>
            <person name="Howarth C."/>
            <person name="Imamovic A."/>
            <person name="Larimer J."/>
            <person name="McCowan C."/>
            <person name="Murphy C."/>
            <person name="Neiman D."/>
            <person name="Pearson M."/>
            <person name="Priest M."/>
            <person name="Roberts A."/>
            <person name="Saif S."/>
            <person name="Shea T."/>
            <person name="Sisk P."/>
            <person name="Sykes S."/>
            <person name="Wortman J."/>
            <person name="Nusbaum C."/>
            <person name="Birren B."/>
        </authorList>
    </citation>
    <scope>NUCLEOTIDE SEQUENCE [LARGE SCALE GENOMIC DNA]</scope>
    <source>
        <strain evidence="4">Vietnam Oak-Knoll (FVO)</strain>
    </source>
</reference>
<dbReference type="OrthoDB" id="380091at2759"/>
<feature type="region of interest" description="Disordered" evidence="1">
    <location>
        <begin position="1"/>
        <end position="54"/>
    </location>
</feature>
<proteinExistence type="predicted"/>
<sequence>MSQPQKQQNEEGAATAANTQEKKFNPTRNPSQSGPYRHHGPQGRTPYMQLHKNQNNNMVNKISNYLGIENKELVEFGLNLFTYIIAIFLALQIYDYVTHRKCGYYKDMLAKIVRFQASLQNAK</sequence>